<keyword evidence="5" id="KW-1185">Reference proteome</keyword>
<organism evidence="4 5">
    <name type="scientific">Gossypium stocksii</name>
    <dbReference type="NCBI Taxonomy" id="47602"/>
    <lineage>
        <taxon>Eukaryota</taxon>
        <taxon>Viridiplantae</taxon>
        <taxon>Streptophyta</taxon>
        <taxon>Embryophyta</taxon>
        <taxon>Tracheophyta</taxon>
        <taxon>Spermatophyta</taxon>
        <taxon>Magnoliopsida</taxon>
        <taxon>eudicotyledons</taxon>
        <taxon>Gunneridae</taxon>
        <taxon>Pentapetalae</taxon>
        <taxon>rosids</taxon>
        <taxon>malvids</taxon>
        <taxon>Malvales</taxon>
        <taxon>Malvaceae</taxon>
        <taxon>Malvoideae</taxon>
        <taxon>Gossypium</taxon>
    </lineage>
</organism>
<dbReference type="PANTHER" id="PTHR48200:SF1">
    <property type="entry name" value="AMINOTRANSFERASE-LIKE PLANT MOBILE DOMAIN-CONTAINING PROTEIN"/>
    <property type="match status" value="1"/>
</dbReference>
<dbReference type="Pfam" id="PF24924">
    <property type="entry name" value="DUF7745"/>
    <property type="match status" value="1"/>
</dbReference>
<dbReference type="InterPro" id="IPR056647">
    <property type="entry name" value="DUF7745"/>
</dbReference>
<evidence type="ECO:0000313" key="5">
    <source>
        <dbReference type="Proteomes" id="UP000828251"/>
    </source>
</evidence>
<feature type="region of interest" description="Disordered" evidence="2">
    <location>
        <begin position="1"/>
        <end position="26"/>
    </location>
</feature>
<dbReference type="EMBL" id="JAIQCV010000001">
    <property type="protein sequence ID" value="KAH1131113.1"/>
    <property type="molecule type" value="Genomic_DNA"/>
</dbReference>
<comment type="caution">
    <text evidence="4">The sequence shown here is derived from an EMBL/GenBank/DDBJ whole genome shotgun (WGS) entry which is preliminary data.</text>
</comment>
<accession>A0A9D3WMM9</accession>
<feature type="domain" description="DUF7745" evidence="3">
    <location>
        <begin position="27"/>
        <end position="134"/>
    </location>
</feature>
<dbReference type="PANTHER" id="PTHR48200">
    <property type="entry name" value="PROTEIN, PUTATIVE-RELATED"/>
    <property type="match status" value="1"/>
</dbReference>
<gene>
    <name evidence="4" type="ORF">J1N35_002491</name>
</gene>
<dbReference type="Proteomes" id="UP000828251">
    <property type="component" value="Unassembled WGS sequence"/>
</dbReference>
<sequence>MGISRSYPNKGLHIRGKVDDDSSKPSKKDVEWRASWMVPDEILYRCGNFDWVPLPGIWGAIGYAPLLVLRQYMAKHFVPATHGLAQYDFPYKGDNYKKKVREISDTWKKIHQMNILAVGSVTTPKYNGWLSRQINDNIPSPSQEGVQLMEEYLRIIPSELEIMRQEFKKMNLEFGKRIERLEKEKIYLRLDANVQKLEDKKLRKGKKKAEEDLDDLNTEYKRLHTSMRNTGLGKTLEQ</sequence>
<name>A0A9D3WMM9_9ROSI</name>
<evidence type="ECO:0000313" key="4">
    <source>
        <dbReference type="EMBL" id="KAH1131113.1"/>
    </source>
</evidence>
<evidence type="ECO:0000256" key="1">
    <source>
        <dbReference type="SAM" id="Coils"/>
    </source>
</evidence>
<feature type="compositionally biased region" description="Basic and acidic residues" evidence="2">
    <location>
        <begin position="16"/>
        <end position="26"/>
    </location>
</feature>
<feature type="coiled-coil region" evidence="1">
    <location>
        <begin position="164"/>
        <end position="226"/>
    </location>
</feature>
<evidence type="ECO:0000259" key="3">
    <source>
        <dbReference type="Pfam" id="PF24924"/>
    </source>
</evidence>
<dbReference type="AlphaFoldDB" id="A0A9D3WMM9"/>
<proteinExistence type="predicted"/>
<dbReference type="OrthoDB" id="990598at2759"/>
<keyword evidence="1" id="KW-0175">Coiled coil</keyword>
<evidence type="ECO:0000256" key="2">
    <source>
        <dbReference type="SAM" id="MobiDB-lite"/>
    </source>
</evidence>
<reference evidence="4 5" key="1">
    <citation type="journal article" date="2021" name="Plant Biotechnol. J.">
        <title>Multi-omics assisted identification of the key and species-specific regulatory components of drought-tolerant mechanisms in Gossypium stocksii.</title>
        <authorList>
            <person name="Yu D."/>
            <person name="Ke L."/>
            <person name="Zhang D."/>
            <person name="Wu Y."/>
            <person name="Sun Y."/>
            <person name="Mei J."/>
            <person name="Sun J."/>
            <person name="Sun Y."/>
        </authorList>
    </citation>
    <scope>NUCLEOTIDE SEQUENCE [LARGE SCALE GENOMIC DNA]</scope>
    <source>
        <strain evidence="5">cv. E1</strain>
        <tissue evidence="4">Leaf</tissue>
    </source>
</reference>
<protein>
    <recommendedName>
        <fullName evidence="3">DUF7745 domain-containing protein</fullName>
    </recommendedName>
</protein>